<proteinExistence type="inferred from homology"/>
<feature type="domain" description="TonB-dependent receptor plug" evidence="3">
    <location>
        <begin position="43"/>
        <end position="148"/>
    </location>
</feature>
<dbReference type="InterPro" id="IPR023997">
    <property type="entry name" value="TonB-dep_OMP_SusC/RagA_CS"/>
</dbReference>
<comment type="caution">
    <text evidence="4">The sequence shown here is derived from an EMBL/GenBank/DDBJ whole genome shotgun (WGS) entry which is preliminary data.</text>
</comment>
<evidence type="ECO:0000259" key="3">
    <source>
        <dbReference type="Pfam" id="PF07715"/>
    </source>
</evidence>
<gene>
    <name evidence="4" type="ORF">HMPREF9944_01297</name>
</gene>
<keyword evidence="1" id="KW-0998">Cell outer membrane</keyword>
<dbReference type="OrthoDB" id="1032271at2"/>
<keyword evidence="1" id="KW-0813">Transport</keyword>
<evidence type="ECO:0000256" key="2">
    <source>
        <dbReference type="SAM" id="SignalP"/>
    </source>
</evidence>
<dbReference type="Pfam" id="PF07715">
    <property type="entry name" value="Plug"/>
    <property type="match status" value="1"/>
</dbReference>
<keyword evidence="1" id="KW-0472">Membrane</keyword>
<dbReference type="NCBIfam" id="TIGR04057">
    <property type="entry name" value="SusC_RagA_signa"/>
    <property type="match status" value="1"/>
</dbReference>
<dbReference type="Proteomes" id="UP000003167">
    <property type="component" value="Unassembled WGS sequence"/>
</dbReference>
<dbReference type="EMBL" id="AGEK01000025">
    <property type="protein sequence ID" value="EHO70678.1"/>
    <property type="molecule type" value="Genomic_DNA"/>
</dbReference>
<protein>
    <submittedName>
        <fullName evidence="4">SusC/RagA family TonB-linked outer membrane protein</fullName>
    </submittedName>
</protein>
<dbReference type="AlphaFoldDB" id="H1HMG0"/>
<comment type="similarity">
    <text evidence="1">Belongs to the TonB-dependent receptor family.</text>
</comment>
<evidence type="ECO:0000256" key="1">
    <source>
        <dbReference type="PROSITE-ProRule" id="PRU01360"/>
    </source>
</evidence>
<sequence>MNLKIYIVGLVFSPACLLSHADSIPAKKNTSLVTYGRDVSFDLKETTTATAYTTKEKLAHRKAINPRDALYGLIPGMEVLQNQGTAWETTAKLFVRGDGTFNKKSPLVLIDGFERELGQISMEEIESITVLKDAVATALYGMRGGNGVIVVKTKRGMSSAPTIRFSYEFNMAKPFRTPKFVDGYTFARALNEGMENDGLTPRYNADELAAFRDGTKPDAYANVDWWGESLRKYSNGNNISFSATGGSRYVKYYTQLNYLNDNGILRPTKDNEGYSTQFKYSKLNIRTNLDIELGKRTMLQLNMFGTFSEHNRPNETISDIFEALYKVPSGAFPIKNSRNIWAGTTDIGTNPVAMISGSGYARSQQRNIFADMKLTQNMDFLLKGLTAGLQVGLDNNASYWDGNARKYGYEQATYDWATSTYTYKNLRNETALNASHSVGASYNHFNFNSFANYQKNWALHSLSVMAQYRMDKLSAKGQNTSYSFIDIVGQVHYAYKQRYLFDLSMSESASSILMPGKRWGFFPAVGAGWVLSEEKFLKCNWLDLLKLRASYGIAGRADFDNDLFIDMYGNGGSFFFGKTPQKNDGLRLSQLGITDLTYEKSHKLNLGLDMRAFQKLAVTVDLFYDHRTDILVGANGKVSSLFGLPVPKENTGVVDNRGIETAIHWSDAVRDFRYAVGGTFSFIRNKIVNENEEYRPYDYLKRTGRRIGQYFGYVVEGIYQSQNEIDQRNVKQTLSAVRPGDLRYKDLNNDGVIDAYDQQALGYSSTPEIYYSFDLNAEYKGLGVYALFQGIGNVSVQANTPSVYHPLFGNRTLSKEYYDNRWTADRPNARYPRLTSTGSVNNYANNSLWTQNGAFLKLRTLELYYKPGKHWLKPLKYVSDAKVYVRAYDLFSLDHIKIMDPENMKAGHPSMSRFAIGFDLKF</sequence>
<dbReference type="InterPro" id="IPR023996">
    <property type="entry name" value="TonB-dep_OMP_SusC/RagA"/>
</dbReference>
<reference evidence="4 5" key="1">
    <citation type="submission" date="2011-12" db="EMBL/GenBank/DDBJ databases">
        <title>The Genome Sequence of Prevotella maculosa OT 289.</title>
        <authorList>
            <consortium name="The Broad Institute Genome Sequencing Platform"/>
            <person name="Earl A."/>
            <person name="Ward D."/>
            <person name="Feldgarden M."/>
            <person name="Gevers D."/>
            <person name="Izard J."/>
            <person name="Blanton J.M."/>
            <person name="Mathney J."/>
            <person name="Tanner A.C."/>
            <person name="Dewhirst F.E."/>
            <person name="Young S.K."/>
            <person name="Zeng Q."/>
            <person name="Gargeya S."/>
            <person name="Fitzgerald M."/>
            <person name="Haas B."/>
            <person name="Abouelleil A."/>
            <person name="Alvarado L."/>
            <person name="Arachchi H.M."/>
            <person name="Berlin A."/>
            <person name="Chapman S.B."/>
            <person name="Gearin G."/>
            <person name="Goldberg J."/>
            <person name="Griggs A."/>
            <person name="Gujja S."/>
            <person name="Hansen M."/>
            <person name="Heiman D."/>
            <person name="Howarth C."/>
            <person name="Larimer J."/>
            <person name="Lui A."/>
            <person name="MacDonald P.J.P."/>
            <person name="McCowen C."/>
            <person name="Montmayeur A."/>
            <person name="Murphy C."/>
            <person name="Neiman D."/>
            <person name="Pearson M."/>
            <person name="Priest M."/>
            <person name="Roberts A."/>
            <person name="Saif S."/>
            <person name="Shea T."/>
            <person name="Sisk P."/>
            <person name="Stolte C."/>
            <person name="Sykes S."/>
            <person name="Wortman J."/>
            <person name="Nusbaum C."/>
            <person name="Birren B."/>
        </authorList>
    </citation>
    <scope>NUCLEOTIDE SEQUENCE [LARGE SCALE GENOMIC DNA]</scope>
    <source>
        <strain evidence="4 5">OT 289</strain>
    </source>
</reference>
<organism evidence="4 5">
    <name type="scientific">Segatella maculosa OT 289</name>
    <dbReference type="NCBI Taxonomy" id="999422"/>
    <lineage>
        <taxon>Bacteria</taxon>
        <taxon>Pseudomonadati</taxon>
        <taxon>Bacteroidota</taxon>
        <taxon>Bacteroidia</taxon>
        <taxon>Bacteroidales</taxon>
        <taxon>Prevotellaceae</taxon>
        <taxon>Segatella</taxon>
    </lineage>
</organism>
<dbReference type="GO" id="GO:0009279">
    <property type="term" value="C:cell outer membrane"/>
    <property type="evidence" value="ECO:0007669"/>
    <property type="project" value="UniProtKB-SubCell"/>
</dbReference>
<dbReference type="SUPFAM" id="SSF56935">
    <property type="entry name" value="Porins"/>
    <property type="match status" value="1"/>
</dbReference>
<feature type="chain" id="PRO_5003549936" evidence="2">
    <location>
        <begin position="22"/>
        <end position="922"/>
    </location>
</feature>
<name>H1HMG0_9BACT</name>
<keyword evidence="2" id="KW-0732">Signal</keyword>
<dbReference type="PATRIC" id="fig|999422.3.peg.1346"/>
<dbReference type="InterPro" id="IPR039426">
    <property type="entry name" value="TonB-dep_rcpt-like"/>
</dbReference>
<keyword evidence="1" id="KW-0812">Transmembrane</keyword>
<evidence type="ECO:0000313" key="5">
    <source>
        <dbReference type="Proteomes" id="UP000003167"/>
    </source>
</evidence>
<comment type="subcellular location">
    <subcellularLocation>
        <location evidence="1">Cell outer membrane</location>
        <topology evidence="1">Multi-pass membrane protein</topology>
    </subcellularLocation>
</comment>
<feature type="signal peptide" evidence="2">
    <location>
        <begin position="1"/>
        <end position="21"/>
    </location>
</feature>
<dbReference type="NCBIfam" id="TIGR04056">
    <property type="entry name" value="OMP_RagA_SusC"/>
    <property type="match status" value="1"/>
</dbReference>
<keyword evidence="1" id="KW-1134">Transmembrane beta strand</keyword>
<keyword evidence="5" id="KW-1185">Reference proteome</keyword>
<dbReference type="RefSeq" id="WP_008565235.1">
    <property type="nucleotide sequence ID" value="NZ_JH594503.1"/>
</dbReference>
<dbReference type="HOGENOM" id="CLU_004317_1_0_10"/>
<dbReference type="Gene3D" id="2.170.130.10">
    <property type="entry name" value="TonB-dependent receptor, plug domain"/>
    <property type="match status" value="1"/>
</dbReference>
<dbReference type="STRING" id="999422.HMPREF9944_01297"/>
<accession>H1HMG0</accession>
<dbReference type="PROSITE" id="PS52016">
    <property type="entry name" value="TONB_DEPENDENT_REC_3"/>
    <property type="match status" value="1"/>
</dbReference>
<dbReference type="InterPro" id="IPR012910">
    <property type="entry name" value="Plug_dom"/>
</dbReference>
<dbReference type="InterPro" id="IPR037066">
    <property type="entry name" value="Plug_dom_sf"/>
</dbReference>
<evidence type="ECO:0000313" key="4">
    <source>
        <dbReference type="EMBL" id="EHO70678.1"/>
    </source>
</evidence>